<dbReference type="PROSITE" id="PS50222">
    <property type="entry name" value="EF_HAND_2"/>
    <property type="match status" value="1"/>
</dbReference>
<dbReference type="InterPro" id="IPR003347">
    <property type="entry name" value="JmjC_dom"/>
</dbReference>
<dbReference type="AlphaFoldDB" id="A0A1Q9F436"/>
<reference evidence="7 8" key="1">
    <citation type="submission" date="2016-02" db="EMBL/GenBank/DDBJ databases">
        <title>Genome analysis of coral dinoflagellate symbionts highlights evolutionary adaptations to a symbiotic lifestyle.</title>
        <authorList>
            <person name="Aranda M."/>
            <person name="Li Y."/>
            <person name="Liew Y.J."/>
            <person name="Baumgarten S."/>
            <person name="Simakov O."/>
            <person name="Wilson M."/>
            <person name="Piel J."/>
            <person name="Ashoor H."/>
            <person name="Bougouffa S."/>
            <person name="Bajic V.B."/>
            <person name="Ryu T."/>
            <person name="Ravasi T."/>
            <person name="Bayer T."/>
            <person name="Micklem G."/>
            <person name="Kim H."/>
            <person name="Bhak J."/>
            <person name="Lajeunesse T.C."/>
            <person name="Voolstra C.R."/>
        </authorList>
    </citation>
    <scope>NUCLEOTIDE SEQUENCE [LARGE SCALE GENOMIC DNA]</scope>
    <source>
        <strain evidence="7 8">CCMP2467</strain>
    </source>
</reference>
<evidence type="ECO:0000259" key="5">
    <source>
        <dbReference type="PROSITE" id="PS50222"/>
    </source>
</evidence>
<proteinExistence type="predicted"/>
<comment type="cofactor">
    <cofactor evidence="1">
        <name>Fe(2+)</name>
        <dbReference type="ChEBI" id="CHEBI:29033"/>
    </cofactor>
</comment>
<dbReference type="Pfam" id="PF08007">
    <property type="entry name" value="JmjC_2"/>
    <property type="match status" value="1"/>
</dbReference>
<dbReference type="GO" id="GO:0032453">
    <property type="term" value="F:histone H3K4 demethylase activity"/>
    <property type="evidence" value="ECO:0007669"/>
    <property type="project" value="TreeGrafter"/>
</dbReference>
<dbReference type="InterPro" id="IPR039994">
    <property type="entry name" value="NO66-like"/>
</dbReference>
<evidence type="ECO:0000313" key="8">
    <source>
        <dbReference type="Proteomes" id="UP000186817"/>
    </source>
</evidence>
<feature type="domain" description="EF-hand" evidence="5">
    <location>
        <begin position="397"/>
        <end position="432"/>
    </location>
</feature>
<dbReference type="Gene3D" id="1.10.238.10">
    <property type="entry name" value="EF-hand"/>
    <property type="match status" value="1"/>
</dbReference>
<dbReference type="GO" id="GO:0008168">
    <property type="term" value="F:methyltransferase activity"/>
    <property type="evidence" value="ECO:0007669"/>
    <property type="project" value="UniProtKB-KW"/>
</dbReference>
<evidence type="ECO:0000256" key="3">
    <source>
        <dbReference type="ARBA" id="ARBA00023004"/>
    </source>
</evidence>
<dbReference type="InterPro" id="IPR011992">
    <property type="entry name" value="EF-hand-dom_pair"/>
</dbReference>
<dbReference type="GO" id="GO:0051864">
    <property type="term" value="F:histone H3K36 demethylase activity"/>
    <property type="evidence" value="ECO:0007669"/>
    <property type="project" value="TreeGrafter"/>
</dbReference>
<keyword evidence="2" id="KW-0479">Metal-binding</keyword>
<evidence type="ECO:0000259" key="6">
    <source>
        <dbReference type="PROSITE" id="PS51184"/>
    </source>
</evidence>
<dbReference type="GO" id="GO:0032259">
    <property type="term" value="P:methylation"/>
    <property type="evidence" value="ECO:0007669"/>
    <property type="project" value="UniProtKB-KW"/>
</dbReference>
<evidence type="ECO:0000256" key="2">
    <source>
        <dbReference type="ARBA" id="ARBA00022723"/>
    </source>
</evidence>
<keyword evidence="7" id="KW-0489">Methyltransferase</keyword>
<dbReference type="PANTHER" id="PTHR13096">
    <property type="entry name" value="MINA53 MYC INDUCED NUCLEAR ANTIGEN"/>
    <property type="match status" value="1"/>
</dbReference>
<organism evidence="7 8">
    <name type="scientific">Symbiodinium microadriaticum</name>
    <name type="common">Dinoflagellate</name>
    <name type="synonym">Zooxanthella microadriatica</name>
    <dbReference type="NCBI Taxonomy" id="2951"/>
    <lineage>
        <taxon>Eukaryota</taxon>
        <taxon>Sar</taxon>
        <taxon>Alveolata</taxon>
        <taxon>Dinophyceae</taxon>
        <taxon>Suessiales</taxon>
        <taxon>Symbiodiniaceae</taxon>
        <taxon>Symbiodinium</taxon>
    </lineage>
</organism>
<keyword evidence="8" id="KW-1185">Reference proteome</keyword>
<dbReference type="Proteomes" id="UP000186817">
    <property type="component" value="Unassembled WGS sequence"/>
</dbReference>
<dbReference type="OrthoDB" id="425950at2759"/>
<dbReference type="InterPro" id="IPR002048">
    <property type="entry name" value="EF_hand_dom"/>
</dbReference>
<sequence length="942" mass="102795">MLIFLLYTEKISMAPAQVCETVNVAYLHDQQQPLTRETGVTNTAAASWTIFTLVEIRGEAEQLKTMFLYRTGDYVAATRRTYQINGARALLSALAGCRCPRGNNCGPVACPAQTTLPTAGTISGATIISEPTSCNAINLLNDASLYATYVLNRAGAPLNICKSPSLTAEVVSNQALAWTSPASQVTYTDTTLAGTSENWERARRLASLTYELIEVRVADVTVQTVELLHDVSSTTERVIEQMVGVLALIHQEMEGEDTKEDEAALAAVMAQDAQVLDGQVIHGCTNVRLRRTLARVRGESNGFDEAEVPASADIHKDDLDALLNFIGRWVPPEEAITDMARKAITMYDYMDFDEFLQFMTHYDARHLVDDESSPPSTDLEESCSALVTVRLLETEEFERAEQERIFKKYDQDGSGNISAPALAANRAMAGKRGKKCRQRSNPAPADGTRTCSKSHTSFDAGLSSLLGNAIGVEEFRERFFEQRPLHIQRAGSNKYYAQLDGVSTPERLFKLMEEGAVPVYRVNMFRCKDGSNKETPNPPPTSAADVRRLFAEGWSIQWLQPQQEHDALASLVVALETEFGCLVGVNAYLTPPGTQGLAPHWDDVEVFVLQLGGKKAWTLHASSSAAPSPTLPRFSSGDIDLASLSPPLLSPKLSAGDLLYFPRGTIHYAPNKDSTEASVHLTVSAFQRQSLYDLVQKTFEEAMSELWEDEALLRRALPWPALATGAWSELGSLRSSVASQLRALADMVEAEAASPPTSPGPVASALAELGAEFVKHRMPPQSQATEVAIITPGSMVRLEPTALALLPRPGDEEGATLHHYGHNSRRNHMMNHPKPAMENLGSERLMGEEQGEEEDLEEDEEVEPAGAKTQMVSAHVEAALRHLGAASAQGHAKVEEILRKADVPQEAWSEVCQVLTQLAAVGVAEVKEGPARPAARKRQRTK</sequence>
<dbReference type="GO" id="GO:0005509">
    <property type="term" value="F:calcium ion binding"/>
    <property type="evidence" value="ECO:0007669"/>
    <property type="project" value="InterPro"/>
</dbReference>
<dbReference type="EMBL" id="LSRX01000015">
    <property type="protein sequence ID" value="OLQ14454.1"/>
    <property type="molecule type" value="Genomic_DNA"/>
</dbReference>
<dbReference type="Gene3D" id="2.60.120.650">
    <property type="entry name" value="Cupin"/>
    <property type="match status" value="1"/>
</dbReference>
<keyword evidence="7" id="KW-0808">Transferase</keyword>
<dbReference type="SUPFAM" id="SSF47473">
    <property type="entry name" value="EF-hand"/>
    <property type="match status" value="1"/>
</dbReference>
<dbReference type="GO" id="GO:0005730">
    <property type="term" value="C:nucleolus"/>
    <property type="evidence" value="ECO:0007669"/>
    <property type="project" value="TreeGrafter"/>
</dbReference>
<evidence type="ECO:0000256" key="1">
    <source>
        <dbReference type="ARBA" id="ARBA00001954"/>
    </source>
</evidence>
<dbReference type="SUPFAM" id="SSF51197">
    <property type="entry name" value="Clavaminate synthase-like"/>
    <property type="match status" value="1"/>
</dbReference>
<dbReference type="PROSITE" id="PS51184">
    <property type="entry name" value="JMJC"/>
    <property type="match status" value="1"/>
</dbReference>
<evidence type="ECO:0000313" key="7">
    <source>
        <dbReference type="EMBL" id="OLQ14454.1"/>
    </source>
</evidence>
<gene>
    <name evidence="7" type="primary">MINA</name>
    <name evidence="7" type="ORF">AK812_SmicGene1430</name>
</gene>
<keyword evidence="3" id="KW-0408">Iron</keyword>
<dbReference type="PANTHER" id="PTHR13096:SF8">
    <property type="entry name" value="RIBOSOMAL OXYGENASE 1"/>
    <property type="match status" value="1"/>
</dbReference>
<comment type="caution">
    <text evidence="7">The sequence shown here is derived from an EMBL/GenBank/DDBJ whole genome shotgun (WGS) entry which is preliminary data.</text>
</comment>
<name>A0A1Q9F436_SYMMI</name>
<evidence type="ECO:0000256" key="4">
    <source>
        <dbReference type="SAM" id="MobiDB-lite"/>
    </source>
</evidence>
<protein>
    <submittedName>
        <fullName evidence="7">Bifunctional lysine-specific demethylase and histidyl-hydroxylase MINA</fullName>
    </submittedName>
</protein>
<accession>A0A1Q9F436</accession>
<feature type="region of interest" description="Disordered" evidence="4">
    <location>
        <begin position="430"/>
        <end position="454"/>
    </location>
</feature>
<feature type="domain" description="JmjC" evidence="6">
    <location>
        <begin position="557"/>
        <end position="702"/>
    </location>
</feature>